<dbReference type="PANTHER" id="PTHR33667">
    <property type="entry name" value="SI:DKEY-57N24.6"/>
    <property type="match status" value="1"/>
</dbReference>
<keyword evidence="3" id="KW-1185">Reference proteome</keyword>
<feature type="compositionally biased region" description="Polar residues" evidence="1">
    <location>
        <begin position="649"/>
        <end position="662"/>
    </location>
</feature>
<name>A0ABR2KJH6_9EUKA</name>
<feature type="compositionally biased region" description="Low complexity" evidence="1">
    <location>
        <begin position="600"/>
        <end position="625"/>
    </location>
</feature>
<evidence type="ECO:0000313" key="2">
    <source>
        <dbReference type="EMBL" id="KAK8891236.1"/>
    </source>
</evidence>
<accession>A0ABR2KJH6</accession>
<gene>
    <name evidence="2" type="ORF">M9Y10_028443</name>
</gene>
<dbReference type="Proteomes" id="UP001470230">
    <property type="component" value="Unassembled WGS sequence"/>
</dbReference>
<proteinExistence type="predicted"/>
<dbReference type="EMBL" id="JAPFFF010000004">
    <property type="protein sequence ID" value="KAK8891236.1"/>
    <property type="molecule type" value="Genomic_DNA"/>
</dbReference>
<sequence>MTESSPPPITERFLDFTLTVEWELKNPDSSPGGYFKIFYPKCFPLYIEPSCIPVTEEQTSESVTVNCCVDTFFIDAAFRNPFTFILQYSRDNIELNTETPQEKTTDNFVPGKILLDGSTLFLPDATETMISIEDLDNFSKVTFSMYCESQLLTDECYNFFAPCFIHLKALSDMPPSSSDEAPLFYICKIKNADFNILSHGAEIDTVIPVEYREQDTITVQVRNHEKYLPSNLIGSGFIYSYNGNAQPSQNFGVASFDLLPERKKRSVIIPSNESGNNRSDFKNNNYELIYHIIDPSSGIDPIPADRGPIPRPSPEKMKPVVDDIPPDGTETEASILAREKESTKLNRWVFTCSRSDGTWSYATKILHYVQSYHKHVCKLQSPPPLAPMAASSLPDSSLPAKLKSLSNTTCNSEEQAEIRKYAFERFYRKSKDIITGVQIITPSEQIIILETRGQEPMGSAKGLEHLLRSFDPSIAHVLANKPFFFKPPRLYCLCDNAISKINLPLSMSDLLRIEGLYFPKSPNYKFYPVLTKLSHIFECNTLIEMQEGNLFPTLEELMFLLSMAGVFYTIPFQKGMPPMSMSASHGPVKANFGNSPEPAPKVAKATRATPTPPTTTATANTTSNTGKNSQKTSKKDGSKNKNKNSTTDLTVLTPENENNDSPVENEMKKKSQVTIREYPHFDMPEGLLFAVKKNSLAKSTIITPLDRLTNYSLTMTPNQRQMYKTRHARMERMRREDEWYEAVQDFNKSQERMSKTYDEKRLKDDSNNDTGFQLNIGLIHVAPPPSPHSNTSPRRNSQSQRYNFFSPRNQNRSFKDTV</sequence>
<comment type="caution">
    <text evidence="2">The sequence shown here is derived from an EMBL/GenBank/DDBJ whole genome shotgun (WGS) entry which is preliminary data.</text>
</comment>
<evidence type="ECO:0000313" key="3">
    <source>
        <dbReference type="Proteomes" id="UP001470230"/>
    </source>
</evidence>
<evidence type="ECO:0000256" key="1">
    <source>
        <dbReference type="SAM" id="MobiDB-lite"/>
    </source>
</evidence>
<protein>
    <submittedName>
        <fullName evidence="2">Uncharacterized protein</fullName>
    </submittedName>
</protein>
<feature type="region of interest" description="Disordered" evidence="1">
    <location>
        <begin position="778"/>
        <end position="818"/>
    </location>
</feature>
<organism evidence="2 3">
    <name type="scientific">Tritrichomonas musculus</name>
    <dbReference type="NCBI Taxonomy" id="1915356"/>
    <lineage>
        <taxon>Eukaryota</taxon>
        <taxon>Metamonada</taxon>
        <taxon>Parabasalia</taxon>
        <taxon>Tritrichomonadida</taxon>
        <taxon>Tritrichomonadidae</taxon>
        <taxon>Tritrichomonas</taxon>
    </lineage>
</organism>
<feature type="region of interest" description="Disordered" evidence="1">
    <location>
        <begin position="580"/>
        <end position="667"/>
    </location>
</feature>
<feature type="compositionally biased region" description="Polar residues" evidence="1">
    <location>
        <begin position="788"/>
        <end position="812"/>
    </location>
</feature>
<reference evidence="2 3" key="1">
    <citation type="submission" date="2024-04" db="EMBL/GenBank/DDBJ databases">
        <title>Tritrichomonas musculus Genome.</title>
        <authorList>
            <person name="Alves-Ferreira E."/>
            <person name="Grigg M."/>
            <person name="Lorenzi H."/>
            <person name="Galac M."/>
        </authorList>
    </citation>
    <scope>NUCLEOTIDE SEQUENCE [LARGE SCALE GENOMIC DNA]</scope>
    <source>
        <strain evidence="2 3">EAF2021</strain>
    </source>
</reference>
<dbReference type="PANTHER" id="PTHR33667:SF7">
    <property type="entry name" value="RIKEN CDNA 1810020O05 GENE"/>
    <property type="match status" value="1"/>
</dbReference>